<keyword evidence="2" id="KW-1185">Reference proteome</keyword>
<dbReference type="EMBL" id="QRMS01000003">
    <property type="protein sequence ID" value="RHJ87554.1"/>
    <property type="molecule type" value="Genomic_DNA"/>
</dbReference>
<proteinExistence type="predicted"/>
<evidence type="ECO:0000313" key="1">
    <source>
        <dbReference type="EMBL" id="RHJ87554.1"/>
    </source>
</evidence>
<gene>
    <name evidence="1" type="ORF">DW099_12745</name>
</gene>
<reference evidence="1 2" key="1">
    <citation type="submission" date="2018-08" db="EMBL/GenBank/DDBJ databases">
        <title>A genome reference for cultivated species of the human gut microbiota.</title>
        <authorList>
            <person name="Zou Y."/>
            <person name="Xue W."/>
            <person name="Luo G."/>
        </authorList>
    </citation>
    <scope>NUCLEOTIDE SEQUENCE [LARGE SCALE GENOMIC DNA]</scope>
    <source>
        <strain evidence="1 2">AM07-24</strain>
    </source>
</reference>
<dbReference type="AlphaFoldDB" id="A0A415E1Y7"/>
<name>A0A415E1Y7_9FIRM</name>
<dbReference type="Proteomes" id="UP000284841">
    <property type="component" value="Unassembled WGS sequence"/>
</dbReference>
<organism evidence="1 2">
    <name type="scientific">Emergencia timonensis</name>
    <dbReference type="NCBI Taxonomy" id="1776384"/>
    <lineage>
        <taxon>Bacteria</taxon>
        <taxon>Bacillati</taxon>
        <taxon>Bacillota</taxon>
        <taxon>Clostridia</taxon>
        <taxon>Peptostreptococcales</taxon>
        <taxon>Anaerovoracaceae</taxon>
        <taxon>Emergencia</taxon>
    </lineage>
</organism>
<sequence>MKGTMHKSGLLEYIAEKAGCGYLSDLHSKKRSYLIYKVIAEIAPSDYDLKEWQDAVRYITAQMVSFEDSGQAAEYLLHHLKA</sequence>
<evidence type="ECO:0000313" key="2">
    <source>
        <dbReference type="Proteomes" id="UP000284841"/>
    </source>
</evidence>
<dbReference type="STRING" id="1776384.GCA_900086585_01121"/>
<protein>
    <submittedName>
        <fullName evidence="1">Uncharacterized protein</fullName>
    </submittedName>
</protein>
<dbReference type="RefSeq" id="WP_067534908.1">
    <property type="nucleotide sequence ID" value="NZ_AP025567.1"/>
</dbReference>
<dbReference type="OrthoDB" id="1653472at2"/>
<dbReference type="GeneID" id="83003508"/>
<accession>A0A415E1Y7</accession>
<comment type="caution">
    <text evidence="1">The sequence shown here is derived from an EMBL/GenBank/DDBJ whole genome shotgun (WGS) entry which is preliminary data.</text>
</comment>